<reference evidence="4" key="1">
    <citation type="submission" date="2016-10" db="EMBL/GenBank/DDBJ databases">
        <authorList>
            <person name="Varghese N."/>
            <person name="Submissions S."/>
        </authorList>
    </citation>
    <scope>NUCLEOTIDE SEQUENCE [LARGE SCALE GENOMIC DNA]</scope>
    <source>
        <strain evidence="4">ATCC 25963</strain>
    </source>
</reference>
<keyword evidence="4" id="KW-1185">Reference proteome</keyword>
<dbReference type="Proteomes" id="UP000199400">
    <property type="component" value="Unassembled WGS sequence"/>
</dbReference>
<name>A0A1I1UVT0_9BACT</name>
<dbReference type="STRING" id="54.SAMN02745121_01339"/>
<gene>
    <name evidence="3" type="ORF">SAMN02745121_01339</name>
</gene>
<feature type="domain" description="DUF4334" evidence="2">
    <location>
        <begin position="97"/>
        <end position="152"/>
    </location>
</feature>
<protein>
    <submittedName>
        <fullName evidence="3">GXWXG protein</fullName>
    </submittedName>
</protein>
<organism evidence="3 4">
    <name type="scientific">Nannocystis exedens</name>
    <dbReference type="NCBI Taxonomy" id="54"/>
    <lineage>
        <taxon>Bacteria</taxon>
        <taxon>Pseudomonadati</taxon>
        <taxon>Myxococcota</taxon>
        <taxon>Polyangia</taxon>
        <taxon>Nannocystales</taxon>
        <taxon>Nannocystaceae</taxon>
        <taxon>Nannocystis</taxon>
    </lineage>
</organism>
<accession>A0A1I1UVT0</accession>
<dbReference type="Gene3D" id="2.40.128.580">
    <property type="entry name" value="GXWXG domain"/>
    <property type="match status" value="1"/>
</dbReference>
<evidence type="ECO:0000313" key="4">
    <source>
        <dbReference type="Proteomes" id="UP000199400"/>
    </source>
</evidence>
<evidence type="ECO:0000259" key="1">
    <source>
        <dbReference type="Pfam" id="PF14231"/>
    </source>
</evidence>
<dbReference type="RefSeq" id="WP_096330100.1">
    <property type="nucleotide sequence ID" value="NZ_FOMX01000004.1"/>
</dbReference>
<dbReference type="OrthoDB" id="8905397at2"/>
<dbReference type="Pfam" id="PF14231">
    <property type="entry name" value="GXWXG"/>
    <property type="match status" value="1"/>
</dbReference>
<dbReference type="InterPro" id="IPR025568">
    <property type="entry name" value="DUF4334"/>
</dbReference>
<sequence length="156" mass="17356">MTRETALNATTALRELIASGAQTDVDALHALYDALPPIDTAFMRGEWEGGVFHTGHPGEQQLTAIGWVGKSFHHDNDVDPIVTRDEHGRRVANPILGKASLRLVHYRGAATATMVYDKHPIFDHFRKIDDDAVLGVMDRKGDPAPLFFYLRRLQSP</sequence>
<evidence type="ECO:0000313" key="3">
    <source>
        <dbReference type="EMBL" id="SFD74866.1"/>
    </source>
</evidence>
<evidence type="ECO:0000259" key="2">
    <source>
        <dbReference type="Pfam" id="PF14232"/>
    </source>
</evidence>
<dbReference type="InterPro" id="IPR025951">
    <property type="entry name" value="GXWXG_dom"/>
</dbReference>
<dbReference type="AlphaFoldDB" id="A0A1I1UVT0"/>
<feature type="domain" description="GXWXG" evidence="1">
    <location>
        <begin position="30"/>
        <end position="88"/>
    </location>
</feature>
<dbReference type="EMBL" id="FOMX01000004">
    <property type="protein sequence ID" value="SFD74866.1"/>
    <property type="molecule type" value="Genomic_DNA"/>
</dbReference>
<dbReference type="Pfam" id="PF14232">
    <property type="entry name" value="DUF4334"/>
    <property type="match status" value="1"/>
</dbReference>
<proteinExistence type="predicted"/>